<evidence type="ECO:0000256" key="1">
    <source>
        <dbReference type="ARBA" id="ARBA00010211"/>
    </source>
</evidence>
<protein>
    <submittedName>
        <fullName evidence="3">Pc12g10690 protein</fullName>
    </submittedName>
</protein>
<gene>
    <name evidence="3" type="ORF">Pc12g10690</name>
    <name evidence="3" type="ORF">PCH_Pc12g10690</name>
</gene>
<dbReference type="GO" id="GO:0003824">
    <property type="term" value="F:catalytic activity"/>
    <property type="evidence" value="ECO:0007669"/>
    <property type="project" value="InterPro"/>
</dbReference>
<keyword evidence="4" id="KW-1185">Reference proteome</keyword>
<evidence type="ECO:0000313" key="4">
    <source>
        <dbReference type="Proteomes" id="UP000000724"/>
    </source>
</evidence>
<dbReference type="Proteomes" id="UP000000724">
    <property type="component" value="Contig Pc00c12"/>
</dbReference>
<accession>B6H0Z2</accession>
<evidence type="ECO:0000313" key="3">
    <source>
        <dbReference type="EMBL" id="CAP80696.1"/>
    </source>
</evidence>
<sequence length="83" mass="8847">MNEGFVSDDEGTEGGIQKAAYGLYLGNRRVFKWLCGAISALVSYLSTGTTLQTGIIPMTGTPGDLMDISVSQIGTLKNRVNFV</sequence>
<organism evidence="3 4">
    <name type="scientific">Penicillium rubens (strain ATCC 28089 / DSM 1075 / NRRL 1951 / Wisconsin 54-1255)</name>
    <name type="common">Penicillium chrysogenum</name>
    <dbReference type="NCBI Taxonomy" id="500485"/>
    <lineage>
        <taxon>Eukaryota</taxon>
        <taxon>Fungi</taxon>
        <taxon>Dikarya</taxon>
        <taxon>Ascomycota</taxon>
        <taxon>Pezizomycotina</taxon>
        <taxon>Eurotiomycetes</taxon>
        <taxon>Eurotiomycetidae</taxon>
        <taxon>Eurotiales</taxon>
        <taxon>Aspergillaceae</taxon>
        <taxon>Penicillium</taxon>
        <taxon>Penicillium chrysogenum species complex</taxon>
    </lineage>
</organism>
<proteinExistence type="inferred from homology"/>
<dbReference type="HOGENOM" id="CLU_2543279_0_0_1"/>
<dbReference type="BioCyc" id="PCHR:PC12G10690-MONOMER"/>
<feature type="domain" description="Fumarylacetoacetase-like C-terminal" evidence="2">
    <location>
        <begin position="35"/>
        <end position="80"/>
    </location>
</feature>
<dbReference type="InterPro" id="IPR011234">
    <property type="entry name" value="Fumarylacetoacetase-like_C"/>
</dbReference>
<dbReference type="Gene3D" id="3.90.850.10">
    <property type="entry name" value="Fumarylacetoacetase-like, C-terminal domain"/>
    <property type="match status" value="1"/>
</dbReference>
<dbReference type="InterPro" id="IPR036663">
    <property type="entry name" value="Fumarylacetoacetase_C_sf"/>
</dbReference>
<dbReference type="Pfam" id="PF01557">
    <property type="entry name" value="FAA_hydrolase"/>
    <property type="match status" value="1"/>
</dbReference>
<dbReference type="SUPFAM" id="SSF56529">
    <property type="entry name" value="FAH"/>
    <property type="match status" value="1"/>
</dbReference>
<dbReference type="EMBL" id="AM920427">
    <property type="protein sequence ID" value="CAP80696.1"/>
    <property type="molecule type" value="Genomic_DNA"/>
</dbReference>
<evidence type="ECO:0000259" key="2">
    <source>
        <dbReference type="Pfam" id="PF01557"/>
    </source>
</evidence>
<comment type="similarity">
    <text evidence="1">Belongs to the FAH family.</text>
</comment>
<reference evidence="3 4" key="1">
    <citation type="journal article" date="2008" name="Nat. Biotechnol.">
        <title>Genome sequencing and analysis of the filamentous fungus Penicillium chrysogenum.</title>
        <authorList>
            <person name="van den Berg M.A."/>
            <person name="Albang R."/>
            <person name="Albermann K."/>
            <person name="Badger J.H."/>
            <person name="Daran J.-M."/>
            <person name="Driessen A.J.M."/>
            <person name="Garcia-Estrada C."/>
            <person name="Fedorova N.D."/>
            <person name="Harris D.M."/>
            <person name="Heijne W.H.M."/>
            <person name="Joardar V.S."/>
            <person name="Kiel J.A.K.W."/>
            <person name="Kovalchuk A."/>
            <person name="Martin J.F."/>
            <person name="Nierman W.C."/>
            <person name="Nijland J.G."/>
            <person name="Pronk J.T."/>
            <person name="Roubos J.A."/>
            <person name="van der Klei I.J."/>
            <person name="van Peij N.N.M.E."/>
            <person name="Veenhuis M."/>
            <person name="von Doehren H."/>
            <person name="Wagner C."/>
            <person name="Wortman J.R."/>
            <person name="Bovenberg R.A.L."/>
        </authorList>
    </citation>
    <scope>NUCLEOTIDE SEQUENCE [LARGE SCALE GENOMIC DNA]</scope>
    <source>
        <strain evidence="4">ATCC 28089 / DSM 1075 / NRRL 1951 / Wisconsin 54-1255</strain>
    </source>
</reference>
<name>B6H0Z2_PENRW</name>
<dbReference type="AlphaFoldDB" id="B6H0Z2"/>
<dbReference type="VEuPathDB" id="FungiDB:PCH_Pc12g10690"/>